<reference evidence="4 5" key="1">
    <citation type="submission" date="2018-03" db="EMBL/GenBank/DDBJ databases">
        <title>Genomic Encyclopedia of Archaeal and Bacterial Type Strains, Phase II (KMG-II): from individual species to whole genera.</title>
        <authorList>
            <person name="Goeker M."/>
        </authorList>
    </citation>
    <scope>NUCLEOTIDE SEQUENCE [LARGE SCALE GENOMIC DNA]</scope>
    <source>
        <strain evidence="4 5">DSM 45601</strain>
    </source>
</reference>
<feature type="coiled-coil region" evidence="2">
    <location>
        <begin position="72"/>
        <end position="99"/>
    </location>
</feature>
<dbReference type="PANTHER" id="PTHR43022:SF1">
    <property type="entry name" value="PROTEIN SMF"/>
    <property type="match status" value="1"/>
</dbReference>
<comment type="similarity">
    <text evidence="1">Belongs to the DprA/Smf family.</text>
</comment>
<dbReference type="Pfam" id="PF02481">
    <property type="entry name" value="DNA_processg_A"/>
    <property type="match status" value="1"/>
</dbReference>
<evidence type="ECO:0000259" key="3">
    <source>
        <dbReference type="Pfam" id="PF02481"/>
    </source>
</evidence>
<dbReference type="NCBIfam" id="TIGR00732">
    <property type="entry name" value="dprA"/>
    <property type="match status" value="1"/>
</dbReference>
<proteinExistence type="inferred from homology"/>
<dbReference type="Gene3D" id="3.40.50.450">
    <property type="match status" value="1"/>
</dbReference>
<dbReference type="Proteomes" id="UP000237846">
    <property type="component" value="Unassembled WGS sequence"/>
</dbReference>
<name>A0A2T0PW15_9ACTN</name>
<comment type="caution">
    <text evidence="4">The sequence shown here is derived from an EMBL/GenBank/DDBJ whole genome shotgun (WGS) entry which is preliminary data.</text>
</comment>
<accession>A0A2T0PW15</accession>
<dbReference type="PANTHER" id="PTHR43022">
    <property type="entry name" value="PROTEIN SMF"/>
    <property type="match status" value="1"/>
</dbReference>
<sequence>MCGGRSGGGKVAAVAAGLDDPWARAVLTAVANPADELLGRLLDRCGAAPVVAWIAGTGAEPAASAELAAGAAEKLRTRLDRWRARYERLDQDAMRAAAEAIGARLVCPGDPEWPTQLDDLGAARPYALWTRGGGDLRFAALRSVAVVGARAATAYGAHVAAELCHGLGERGWTTVSGGAYGIDGAAHRGALAADRPTVVVLACGVDVPYPCGHSSLFQRIAADGVILSEWPPGTVPSRHAFLIRNRVIAALSRGTVVVEAKTRSGALNTARHARELGRAVMAVPGPVTGEMSAGCHLLLREWQAGCVTGAADVLDQVGLIGEDMAPPPDATVLPRDRLDPTSAAILDAVPARGAAGPATIAVTAGHDLDTTLRCLGLLAAGGFVERAPTGWRLPRRAAP</sequence>
<gene>
    <name evidence="4" type="ORF">CLV72_109157</name>
</gene>
<evidence type="ECO:0000256" key="2">
    <source>
        <dbReference type="SAM" id="Coils"/>
    </source>
</evidence>
<dbReference type="SUPFAM" id="SSF102405">
    <property type="entry name" value="MCP/YpsA-like"/>
    <property type="match status" value="1"/>
</dbReference>
<protein>
    <submittedName>
        <fullName evidence="4">DNA processing protein</fullName>
    </submittedName>
</protein>
<evidence type="ECO:0000313" key="4">
    <source>
        <dbReference type="EMBL" id="PRX95548.1"/>
    </source>
</evidence>
<keyword evidence="2" id="KW-0175">Coiled coil</keyword>
<organism evidence="4 5">
    <name type="scientific">Allonocardiopsis opalescens</name>
    <dbReference type="NCBI Taxonomy" id="1144618"/>
    <lineage>
        <taxon>Bacteria</taxon>
        <taxon>Bacillati</taxon>
        <taxon>Actinomycetota</taxon>
        <taxon>Actinomycetes</taxon>
        <taxon>Streptosporangiales</taxon>
        <taxon>Allonocardiopsis</taxon>
    </lineage>
</organism>
<evidence type="ECO:0000256" key="1">
    <source>
        <dbReference type="ARBA" id="ARBA00006525"/>
    </source>
</evidence>
<evidence type="ECO:0000313" key="5">
    <source>
        <dbReference type="Proteomes" id="UP000237846"/>
    </source>
</evidence>
<dbReference type="InterPro" id="IPR003488">
    <property type="entry name" value="DprA"/>
</dbReference>
<dbReference type="AlphaFoldDB" id="A0A2T0PW15"/>
<dbReference type="InterPro" id="IPR057666">
    <property type="entry name" value="DrpA_SLOG"/>
</dbReference>
<dbReference type="EMBL" id="PVZC01000009">
    <property type="protein sequence ID" value="PRX95548.1"/>
    <property type="molecule type" value="Genomic_DNA"/>
</dbReference>
<dbReference type="OrthoDB" id="9785707at2"/>
<keyword evidence="5" id="KW-1185">Reference proteome</keyword>
<feature type="domain" description="Smf/DprA SLOG" evidence="3">
    <location>
        <begin position="105"/>
        <end position="317"/>
    </location>
</feature>
<dbReference type="GO" id="GO:0009294">
    <property type="term" value="P:DNA-mediated transformation"/>
    <property type="evidence" value="ECO:0007669"/>
    <property type="project" value="InterPro"/>
</dbReference>